<dbReference type="PANTHER" id="PTHR47959">
    <property type="entry name" value="ATP-DEPENDENT RNA HELICASE RHLE-RELATED"/>
    <property type="match status" value="1"/>
</dbReference>
<comment type="similarity">
    <text evidence="10">Belongs to the DEAD box helicase family.</text>
</comment>
<dbReference type="InterPro" id="IPR050079">
    <property type="entry name" value="DEAD_box_RNA_helicase"/>
</dbReference>
<dbReference type="GO" id="GO:0003676">
    <property type="term" value="F:nucleic acid binding"/>
    <property type="evidence" value="ECO:0007669"/>
    <property type="project" value="InterPro"/>
</dbReference>
<feature type="domain" description="HD Cas3-type" evidence="12">
    <location>
        <begin position="26"/>
        <end position="247"/>
    </location>
</feature>
<evidence type="ECO:0000256" key="7">
    <source>
        <dbReference type="ARBA" id="ARBA00022806"/>
    </source>
</evidence>
<dbReference type="InterPro" id="IPR006483">
    <property type="entry name" value="CRISPR-assoc_Cas3_HD"/>
</dbReference>
<dbReference type="RefSeq" id="WP_270372941.1">
    <property type="nucleotide sequence ID" value="NZ_JAQDLY010000037.1"/>
</dbReference>
<gene>
    <name evidence="13" type="primary">cas3</name>
    <name evidence="13" type="ORF">PM738_12190</name>
</gene>
<keyword evidence="5" id="KW-0547">Nucleotide-binding</keyword>
<comment type="similarity">
    <text evidence="2">In the central section; belongs to the CRISPR-associated helicase Cas3 family.</text>
</comment>
<dbReference type="GO" id="GO:0005524">
    <property type="term" value="F:ATP binding"/>
    <property type="evidence" value="ECO:0007669"/>
    <property type="project" value="UniProtKB-KW"/>
</dbReference>
<dbReference type="CDD" id="cd09641">
    <property type="entry name" value="Cas3''_I"/>
    <property type="match status" value="1"/>
</dbReference>
<evidence type="ECO:0000256" key="1">
    <source>
        <dbReference type="ARBA" id="ARBA00006847"/>
    </source>
</evidence>
<evidence type="ECO:0000313" key="13">
    <source>
        <dbReference type="EMBL" id="MDB7084564.1"/>
    </source>
</evidence>
<evidence type="ECO:0000256" key="9">
    <source>
        <dbReference type="ARBA" id="ARBA00023118"/>
    </source>
</evidence>
<evidence type="ECO:0000256" key="8">
    <source>
        <dbReference type="ARBA" id="ARBA00022840"/>
    </source>
</evidence>
<dbReference type="SMART" id="SM00490">
    <property type="entry name" value="HELICc"/>
    <property type="match status" value="1"/>
</dbReference>
<dbReference type="InterPro" id="IPR038257">
    <property type="entry name" value="CRISPR-assoc_Cas3_HD_sf"/>
</dbReference>
<dbReference type="EMBL" id="JAQLKE010000020">
    <property type="protein sequence ID" value="MDB7084564.1"/>
    <property type="molecule type" value="Genomic_DNA"/>
</dbReference>
<protein>
    <submittedName>
        <fullName evidence="13">CRISPR-associated helicase Cas3</fullName>
    </submittedName>
</protein>
<organism evidence="13 14">
    <name type="scientific">Thomasclavelia ramosa</name>
    <dbReference type="NCBI Taxonomy" id="1547"/>
    <lineage>
        <taxon>Bacteria</taxon>
        <taxon>Bacillati</taxon>
        <taxon>Bacillota</taxon>
        <taxon>Erysipelotrichia</taxon>
        <taxon>Erysipelotrichales</taxon>
        <taxon>Coprobacillaceae</taxon>
        <taxon>Thomasclavelia</taxon>
    </lineage>
</organism>
<evidence type="ECO:0000256" key="3">
    <source>
        <dbReference type="ARBA" id="ARBA00022722"/>
    </source>
</evidence>
<keyword evidence="7" id="KW-0347">Helicase</keyword>
<dbReference type="InterPro" id="IPR006474">
    <property type="entry name" value="Helicase_Cas3_CRISPR-ass_core"/>
</dbReference>
<dbReference type="GO" id="GO:0005829">
    <property type="term" value="C:cytosol"/>
    <property type="evidence" value="ECO:0007669"/>
    <property type="project" value="TreeGrafter"/>
</dbReference>
<dbReference type="GO" id="GO:0004518">
    <property type="term" value="F:nuclease activity"/>
    <property type="evidence" value="ECO:0007669"/>
    <property type="project" value="UniProtKB-KW"/>
</dbReference>
<reference evidence="13" key="1">
    <citation type="submission" date="2023-01" db="EMBL/GenBank/DDBJ databases">
        <title>Human gut microbiome strain richness.</title>
        <authorList>
            <person name="Chen-Liaw A."/>
        </authorList>
    </citation>
    <scope>NUCLEOTIDE SEQUENCE</scope>
    <source>
        <strain evidence="13">1001217st2_G6_1001217B_191108</strain>
    </source>
</reference>
<feature type="domain" description="Helicase ATP-binding" evidence="11">
    <location>
        <begin position="308"/>
        <end position="484"/>
    </location>
</feature>
<keyword evidence="6" id="KW-0378">Hydrolase</keyword>
<dbReference type="GO" id="GO:0003724">
    <property type="term" value="F:RNA helicase activity"/>
    <property type="evidence" value="ECO:0007669"/>
    <property type="project" value="TreeGrafter"/>
</dbReference>
<dbReference type="Gene3D" id="3.40.50.300">
    <property type="entry name" value="P-loop containing nucleotide triphosphate hydrolases"/>
    <property type="match status" value="2"/>
</dbReference>
<dbReference type="GO" id="GO:0016787">
    <property type="term" value="F:hydrolase activity"/>
    <property type="evidence" value="ECO:0007669"/>
    <property type="project" value="UniProtKB-KW"/>
</dbReference>
<dbReference type="InterPro" id="IPR027417">
    <property type="entry name" value="P-loop_NTPase"/>
</dbReference>
<keyword evidence="4" id="KW-0479">Metal-binding</keyword>
<dbReference type="GO" id="GO:0046872">
    <property type="term" value="F:metal ion binding"/>
    <property type="evidence" value="ECO:0007669"/>
    <property type="project" value="UniProtKB-KW"/>
</dbReference>
<evidence type="ECO:0000256" key="5">
    <source>
        <dbReference type="ARBA" id="ARBA00022741"/>
    </source>
</evidence>
<comment type="similarity">
    <text evidence="1">In the N-terminal section; belongs to the CRISPR-associated nuclease Cas3-HD family.</text>
</comment>
<keyword evidence="9" id="KW-0051">Antiviral defense</keyword>
<evidence type="ECO:0000313" key="14">
    <source>
        <dbReference type="Proteomes" id="UP001211987"/>
    </source>
</evidence>
<comment type="caution">
    <text evidence="13">The sequence shown here is derived from an EMBL/GenBank/DDBJ whole genome shotgun (WGS) entry which is preliminary data.</text>
</comment>
<evidence type="ECO:0000256" key="4">
    <source>
        <dbReference type="ARBA" id="ARBA00022723"/>
    </source>
</evidence>
<dbReference type="Pfam" id="PF00270">
    <property type="entry name" value="DEAD"/>
    <property type="match status" value="1"/>
</dbReference>
<dbReference type="Gene3D" id="1.10.3210.30">
    <property type="match status" value="1"/>
</dbReference>
<dbReference type="SUPFAM" id="SSF52540">
    <property type="entry name" value="P-loop containing nucleoside triphosphate hydrolases"/>
    <property type="match status" value="1"/>
</dbReference>
<proteinExistence type="inferred from homology"/>
<keyword evidence="8" id="KW-0067">ATP-binding</keyword>
<dbReference type="PROSITE" id="PS51643">
    <property type="entry name" value="HD_CAS3"/>
    <property type="match status" value="1"/>
</dbReference>
<dbReference type="InterPro" id="IPR054712">
    <property type="entry name" value="Cas3-like_dom"/>
</dbReference>
<dbReference type="PROSITE" id="PS51192">
    <property type="entry name" value="HELICASE_ATP_BIND_1"/>
    <property type="match status" value="1"/>
</dbReference>
<dbReference type="InterPro" id="IPR011545">
    <property type="entry name" value="DEAD/DEAH_box_helicase_dom"/>
</dbReference>
<dbReference type="GO" id="GO:0051607">
    <property type="term" value="P:defense response to virus"/>
    <property type="evidence" value="ECO:0007669"/>
    <property type="project" value="UniProtKB-KW"/>
</dbReference>
<dbReference type="NCBIfam" id="TIGR01587">
    <property type="entry name" value="cas3_core"/>
    <property type="match status" value="1"/>
</dbReference>
<dbReference type="Proteomes" id="UP001211987">
    <property type="component" value="Unassembled WGS sequence"/>
</dbReference>
<dbReference type="InterPro" id="IPR014001">
    <property type="entry name" value="Helicase_ATP-bd"/>
</dbReference>
<sequence length="836" mass="97946">MDIDRYIVVSLEKIIINIDQCYGHRDDDHQETINEHIQLCTKYLKEIFKLKKLDSILKSFNISLGKGLSDEGKEMFNKLFFNTITFHDTGKINPVFQNDKMNNPVMNYLNPPKNLESDHSKLSAYIYLGHYLNKLKELKKSDRKILKTIAYINAFVISRHHSKIDDFRTRFIDKFDNDDELEKRIIDWVNSDEFTQLFNDSFSFTPLKLKGRNNLFEELRKQNINKQIDLYVYVRFLYSLLVFCDYYATSEFYGDNRNNVMLKDADFSEIMELYDNSELVTKIRKNDVGKEKINGLRTKIFLEAERNLLENIDKNIFYLEAPTGSGKSNTALNLSLRLIENDDSLNKIVYVYPFNTLVEQNLASLNKIFGNSKAMNNIAVVNSTTPLKKDEDENFSGEYQKALLDRQFLTYPIILTTHVGLFDTFFGNNRESAFGLCQYANSVIVLDEIQNYRIEIWNEIIIFLKEFAKILNLKIVIMSATLPDLELLTDDRSNSVSLITNPQEYFLNPIFKDRVKTDYSLINVENTEESLLNHVLEMNKLKKKIMIEFIVRKSAEKFYRQLKEIELDCEVLFISGFDSVLEREKIISTVKTSKHLILVATQVIEAGVDIDMDIGYKDISKLDSEEQFMGRINRSCKEDGKGIVYFFNLNKATNIYKGDERVAQKNLTLFNDDMKKVLLKKNFNYYYQKLLKTLANRAKKPEEKNVPNFFRESVACLDYQAVSKRMELILDTRDRVTIFLGRTVINIDGEEFDGKDIWNQYVDLLKNNEMDYAKKVYELSVVKSMMNYFMYQVIKKNQFDFKEQVGDIYYIENGDDYILDGKLNTALFETEDELFI</sequence>
<evidence type="ECO:0000256" key="10">
    <source>
        <dbReference type="ARBA" id="ARBA00038437"/>
    </source>
</evidence>
<evidence type="ECO:0000259" key="11">
    <source>
        <dbReference type="PROSITE" id="PS51192"/>
    </source>
</evidence>
<evidence type="ECO:0000256" key="6">
    <source>
        <dbReference type="ARBA" id="ARBA00022801"/>
    </source>
</evidence>
<dbReference type="InterPro" id="IPR001650">
    <property type="entry name" value="Helicase_C-like"/>
</dbReference>
<dbReference type="PANTHER" id="PTHR47959:SF16">
    <property type="entry name" value="CRISPR-ASSOCIATED NUCLEASE_HELICASE CAS3-RELATED"/>
    <property type="match status" value="1"/>
</dbReference>
<evidence type="ECO:0000259" key="12">
    <source>
        <dbReference type="PROSITE" id="PS51643"/>
    </source>
</evidence>
<evidence type="ECO:0000256" key="2">
    <source>
        <dbReference type="ARBA" id="ARBA00009046"/>
    </source>
</evidence>
<dbReference type="Pfam" id="PF22590">
    <property type="entry name" value="Cas3-like_C_2"/>
    <property type="match status" value="1"/>
</dbReference>
<dbReference type="AlphaFoldDB" id="A0AB35IMD8"/>
<dbReference type="SMART" id="SM00487">
    <property type="entry name" value="DEXDc"/>
    <property type="match status" value="1"/>
</dbReference>
<dbReference type="NCBIfam" id="TIGR01596">
    <property type="entry name" value="cas3_HD"/>
    <property type="match status" value="1"/>
</dbReference>
<accession>A0AB35IMD8</accession>
<keyword evidence="3" id="KW-0540">Nuclease</keyword>
<name>A0AB35IMD8_9FIRM</name>